<comment type="caution">
    <text evidence="1">The sequence shown here is derived from an EMBL/GenBank/DDBJ whole genome shotgun (WGS) entry which is preliminary data.</text>
</comment>
<dbReference type="EMBL" id="BABS01000003">
    <property type="protein sequence ID" value="GAA07176.1"/>
    <property type="molecule type" value="Genomic_DNA"/>
</dbReference>
<name>F7V9Y1_9PROT</name>
<sequence>MEDRQASAVPQDHHDRLSSSPIFLCSYKLYRPLQVIFLFHSHFLCWSYSILRARIGSGVITVGRAKEKS</sequence>
<dbReference type="Proteomes" id="UP000004319">
    <property type="component" value="Unassembled WGS sequence"/>
</dbReference>
<accession>F7V9Y1</accession>
<dbReference type="AlphaFoldDB" id="F7V9Y1"/>
<evidence type="ECO:0000313" key="2">
    <source>
        <dbReference type="Proteomes" id="UP000004319"/>
    </source>
</evidence>
<evidence type="ECO:0000313" key="1">
    <source>
        <dbReference type="EMBL" id="GAA07176.1"/>
    </source>
</evidence>
<proteinExistence type="predicted"/>
<organism evidence="1 2">
    <name type="scientific">Acetobacter tropicalis NBRC 101654</name>
    <dbReference type="NCBI Taxonomy" id="749388"/>
    <lineage>
        <taxon>Bacteria</taxon>
        <taxon>Pseudomonadati</taxon>
        <taxon>Pseudomonadota</taxon>
        <taxon>Alphaproteobacteria</taxon>
        <taxon>Acetobacterales</taxon>
        <taxon>Acetobacteraceae</taxon>
        <taxon>Acetobacter</taxon>
    </lineage>
</organism>
<gene>
    <name evidence="1" type="ORF">ATPR_0180</name>
</gene>
<protein>
    <submittedName>
        <fullName evidence="1">Uncharacterized protein</fullName>
    </submittedName>
</protein>
<reference evidence="1 2" key="1">
    <citation type="journal article" date="2011" name="Biochem. Biophys. Res. Commun.">
        <title>Increased number of Arginine-based salt bridges contributes to the thermotolerance of thermotolerant acetic acid bacteria, Acetobacter tropicalis SKU1100.</title>
        <authorList>
            <person name="Matsutani M."/>
            <person name="Hirakawa H."/>
            <person name="Nishikura M."/>
            <person name="Soemphol W."/>
            <person name="Ali I.A.I."/>
            <person name="Yakushi T."/>
            <person name="Matsushita K."/>
        </authorList>
    </citation>
    <scope>NUCLEOTIDE SEQUENCE [LARGE SCALE GENOMIC DNA]</scope>
    <source>
        <strain evidence="1 2">NBRC 101654</strain>
    </source>
</reference>